<protein>
    <submittedName>
        <fullName evidence="1">Uncharacterized protein</fullName>
    </submittedName>
</protein>
<name>A0AAN9XBA6_PSOTE</name>
<reference evidence="1 2" key="1">
    <citation type="submission" date="2024-01" db="EMBL/GenBank/DDBJ databases">
        <title>The genomes of 5 underutilized Papilionoideae crops provide insights into root nodulation and disease resistanc.</title>
        <authorList>
            <person name="Jiang F."/>
        </authorList>
    </citation>
    <scope>NUCLEOTIDE SEQUENCE [LARGE SCALE GENOMIC DNA]</scope>
    <source>
        <strain evidence="1">DUOXIRENSHENG_FW03</strain>
        <tissue evidence="1">Leaves</tissue>
    </source>
</reference>
<gene>
    <name evidence="1" type="ORF">VNO78_28490</name>
</gene>
<accession>A0AAN9XBA6</accession>
<evidence type="ECO:0000313" key="1">
    <source>
        <dbReference type="EMBL" id="KAK7387583.1"/>
    </source>
</evidence>
<organism evidence="1 2">
    <name type="scientific">Psophocarpus tetragonolobus</name>
    <name type="common">Winged bean</name>
    <name type="synonym">Dolichos tetragonolobus</name>
    <dbReference type="NCBI Taxonomy" id="3891"/>
    <lineage>
        <taxon>Eukaryota</taxon>
        <taxon>Viridiplantae</taxon>
        <taxon>Streptophyta</taxon>
        <taxon>Embryophyta</taxon>
        <taxon>Tracheophyta</taxon>
        <taxon>Spermatophyta</taxon>
        <taxon>Magnoliopsida</taxon>
        <taxon>eudicotyledons</taxon>
        <taxon>Gunneridae</taxon>
        <taxon>Pentapetalae</taxon>
        <taxon>rosids</taxon>
        <taxon>fabids</taxon>
        <taxon>Fabales</taxon>
        <taxon>Fabaceae</taxon>
        <taxon>Papilionoideae</taxon>
        <taxon>50 kb inversion clade</taxon>
        <taxon>NPAAA clade</taxon>
        <taxon>indigoferoid/millettioid clade</taxon>
        <taxon>Phaseoleae</taxon>
        <taxon>Psophocarpus</taxon>
    </lineage>
</organism>
<comment type="caution">
    <text evidence="1">The sequence shown here is derived from an EMBL/GenBank/DDBJ whole genome shotgun (WGS) entry which is preliminary data.</text>
</comment>
<evidence type="ECO:0000313" key="2">
    <source>
        <dbReference type="Proteomes" id="UP001386955"/>
    </source>
</evidence>
<sequence>MEVGKPTLRHQLCNNDNEEEMLVDLNLAQELKDKVTIREETSKRRAIRKYNTKVKPRLFLRCCLTGVLKQRLIQDAIKVGSMEKLKDLANSSIALVEALLANTHFTNKAGDLRAKLKVEEDNCRSAE</sequence>
<dbReference type="Proteomes" id="UP001386955">
    <property type="component" value="Unassembled WGS sequence"/>
</dbReference>
<keyword evidence="2" id="KW-1185">Reference proteome</keyword>
<dbReference type="AlphaFoldDB" id="A0AAN9XBA6"/>
<dbReference type="EMBL" id="JAYMYS010000007">
    <property type="protein sequence ID" value="KAK7387583.1"/>
    <property type="molecule type" value="Genomic_DNA"/>
</dbReference>
<proteinExistence type="predicted"/>